<organism evidence="2 3">
    <name type="scientific">Brevibacterium picturae</name>
    <dbReference type="NCBI Taxonomy" id="260553"/>
    <lineage>
        <taxon>Bacteria</taxon>
        <taxon>Bacillati</taxon>
        <taxon>Actinomycetota</taxon>
        <taxon>Actinomycetes</taxon>
        <taxon>Micrococcales</taxon>
        <taxon>Brevibacteriaceae</taxon>
        <taxon>Brevibacterium</taxon>
    </lineage>
</organism>
<reference evidence="2 3" key="1">
    <citation type="journal article" date="2019" name="Int. J. Syst. Evol. Microbiol.">
        <title>The Global Catalogue of Microorganisms (GCM) 10K type strain sequencing project: providing services to taxonomists for standard genome sequencing and annotation.</title>
        <authorList>
            <consortium name="The Broad Institute Genomics Platform"/>
            <consortium name="The Broad Institute Genome Sequencing Center for Infectious Disease"/>
            <person name="Wu L."/>
            <person name="Ma J."/>
        </authorList>
    </citation>
    <scope>NUCLEOTIDE SEQUENCE [LARGE SCALE GENOMIC DNA]</scope>
    <source>
        <strain evidence="2 3">JCM 13319</strain>
    </source>
</reference>
<protein>
    <submittedName>
        <fullName evidence="2">Uncharacterized protein</fullName>
    </submittedName>
</protein>
<dbReference type="EMBL" id="BAAALY010000016">
    <property type="protein sequence ID" value="GAA1554966.1"/>
    <property type="molecule type" value="Genomic_DNA"/>
</dbReference>
<sequence>MGGDGDDPVDKSRVEARIRGVSLAPLSRGHGPLSQELEDEEIELTVLSQGDRGIETITGESGTGTQPHMVRGFGRR</sequence>
<proteinExistence type="predicted"/>
<accession>A0ABN2C9B0</accession>
<keyword evidence="3" id="KW-1185">Reference proteome</keyword>
<feature type="region of interest" description="Disordered" evidence="1">
    <location>
        <begin position="51"/>
        <end position="76"/>
    </location>
</feature>
<evidence type="ECO:0000313" key="3">
    <source>
        <dbReference type="Proteomes" id="UP001501791"/>
    </source>
</evidence>
<evidence type="ECO:0000313" key="2">
    <source>
        <dbReference type="EMBL" id="GAA1554966.1"/>
    </source>
</evidence>
<name>A0ABN2C9B0_9MICO</name>
<gene>
    <name evidence="2" type="ORF">GCM10009691_31590</name>
</gene>
<evidence type="ECO:0000256" key="1">
    <source>
        <dbReference type="SAM" id="MobiDB-lite"/>
    </source>
</evidence>
<feature type="compositionally biased region" description="Low complexity" evidence="1">
    <location>
        <begin position="55"/>
        <end position="65"/>
    </location>
</feature>
<comment type="caution">
    <text evidence="2">The sequence shown here is derived from an EMBL/GenBank/DDBJ whole genome shotgun (WGS) entry which is preliminary data.</text>
</comment>
<dbReference type="Proteomes" id="UP001501791">
    <property type="component" value="Unassembled WGS sequence"/>
</dbReference>